<protein>
    <submittedName>
        <fullName evidence="3">COG1361 S-layer family protein</fullName>
    </submittedName>
</protein>
<accession>A0ABD5UQG5</accession>
<keyword evidence="1" id="KW-1133">Transmembrane helix</keyword>
<dbReference type="PANTHER" id="PTHR35902:SF3">
    <property type="entry name" value="NPCBM-ASSOCIATED, NEW3 DOMAIN OF ALPHA-GALACTOSIDASE"/>
    <property type="match status" value="1"/>
</dbReference>
<name>A0ABD5UQG5_9EURY</name>
<dbReference type="Proteomes" id="UP001596296">
    <property type="component" value="Unassembled WGS sequence"/>
</dbReference>
<keyword evidence="1" id="KW-0812">Transmembrane</keyword>
<organism evidence="3 4">
    <name type="scientific">Halopenitus salinus</name>
    <dbReference type="NCBI Taxonomy" id="1198295"/>
    <lineage>
        <taxon>Archaea</taxon>
        <taxon>Methanobacteriati</taxon>
        <taxon>Methanobacteriota</taxon>
        <taxon>Stenosarchaea group</taxon>
        <taxon>Halobacteria</taxon>
        <taxon>Halobacteriales</taxon>
        <taxon>Haloferacaceae</taxon>
        <taxon>Halopenitus</taxon>
    </lineage>
</organism>
<dbReference type="Pfam" id="PF07705">
    <property type="entry name" value="CARDB"/>
    <property type="match status" value="2"/>
</dbReference>
<evidence type="ECO:0000313" key="3">
    <source>
        <dbReference type="EMBL" id="MFC6891740.1"/>
    </source>
</evidence>
<keyword evidence="1" id="KW-0472">Membrane</keyword>
<dbReference type="RefSeq" id="WP_379740551.1">
    <property type="nucleotide sequence ID" value="NZ_JBHSVN010000001.1"/>
</dbReference>
<keyword evidence="4" id="KW-1185">Reference proteome</keyword>
<gene>
    <name evidence="3" type="ORF">ACFQE9_03780</name>
</gene>
<dbReference type="InterPro" id="IPR011635">
    <property type="entry name" value="CARDB"/>
</dbReference>
<evidence type="ECO:0000313" key="4">
    <source>
        <dbReference type="Proteomes" id="UP001596296"/>
    </source>
</evidence>
<evidence type="ECO:0000259" key="2">
    <source>
        <dbReference type="Pfam" id="PF07705"/>
    </source>
</evidence>
<dbReference type="AlphaFoldDB" id="A0ABD5UQG5"/>
<feature type="domain" description="CARDB" evidence="2">
    <location>
        <begin position="412"/>
        <end position="501"/>
    </location>
</feature>
<proteinExistence type="predicted"/>
<sequence>MKQNIRSIASLAISVLLLGATIAVGAGAVSAERYDDFSQPTLEPTVQGVNVVSPGETERLEIAVQNRHEGTTETDQRIDGIAQVVQSHRVNLGAASAVTADVESGDAPLTVRTGTQSLGTIDAGSSGRASLTVEVDENAAPGTYRVPVEMQYEYVRGITVDSNDYILHRNEETVTKYLTIRVEESVRLGIANATSEGLYEGADGTVTVTVRNDGSETARNAELTMLESAHLRPRSEGVSIGRLEPGERATATFQTGTKDVDVAGDYPARFRLSYENENGNPEESAVRTGAVPITGGPAFAYEAETEDLYVDSIGAVTVTVTNTGDRTARDARAVLEPIEPFSLLSSRASLGTLEPGESATARFKLEATDRTVPQEYPLTLSVVHDDDHANPVESEPQSVGVTVEPEREFAVVETTDLTAGSTETVDVTVRNVGGGTLRNAEVRINANSPFETDDDTAYVGDLEPGETATVSYTVSTDAAATPKTYAVDATIKHDNAFGETVVTDVESAPVTVTPSESRLPLVGGVALIVIIVLAVGVVYRSRLRSRLR</sequence>
<reference evidence="3 4" key="1">
    <citation type="journal article" date="2019" name="Int. J. Syst. Evol. Microbiol.">
        <title>The Global Catalogue of Microorganisms (GCM) 10K type strain sequencing project: providing services to taxonomists for standard genome sequencing and annotation.</title>
        <authorList>
            <consortium name="The Broad Institute Genomics Platform"/>
            <consortium name="The Broad Institute Genome Sequencing Center for Infectious Disease"/>
            <person name="Wu L."/>
            <person name="Ma J."/>
        </authorList>
    </citation>
    <scope>NUCLEOTIDE SEQUENCE [LARGE SCALE GENOMIC DNA]</scope>
    <source>
        <strain evidence="3 4">SKJ47</strain>
    </source>
</reference>
<feature type="domain" description="CARDB" evidence="2">
    <location>
        <begin position="192"/>
        <end position="272"/>
    </location>
</feature>
<dbReference type="PANTHER" id="PTHR35902">
    <property type="entry name" value="S-LAYER DOMAIN-LIKE PROTEIN-RELATED"/>
    <property type="match status" value="1"/>
</dbReference>
<evidence type="ECO:0000256" key="1">
    <source>
        <dbReference type="SAM" id="Phobius"/>
    </source>
</evidence>
<feature type="transmembrane region" description="Helical" evidence="1">
    <location>
        <begin position="519"/>
        <end position="539"/>
    </location>
</feature>
<dbReference type="Gene3D" id="2.60.40.10">
    <property type="entry name" value="Immunoglobulins"/>
    <property type="match status" value="2"/>
</dbReference>
<comment type="caution">
    <text evidence="3">The sequence shown here is derived from an EMBL/GenBank/DDBJ whole genome shotgun (WGS) entry which is preliminary data.</text>
</comment>
<dbReference type="EMBL" id="JBHSXL010000003">
    <property type="protein sequence ID" value="MFC6891740.1"/>
    <property type="molecule type" value="Genomic_DNA"/>
</dbReference>
<dbReference type="InterPro" id="IPR013783">
    <property type="entry name" value="Ig-like_fold"/>
</dbReference>